<evidence type="ECO:0000313" key="2">
    <source>
        <dbReference type="EMBL" id="KAJ8370392.1"/>
    </source>
</evidence>
<dbReference type="EMBL" id="JAINUF010000003">
    <property type="protein sequence ID" value="KAJ8370392.1"/>
    <property type="molecule type" value="Genomic_DNA"/>
</dbReference>
<name>A0A9Q1FZD1_SYNKA</name>
<proteinExistence type="predicted"/>
<dbReference type="Proteomes" id="UP001152622">
    <property type="component" value="Chromosome 3"/>
</dbReference>
<comment type="caution">
    <text evidence="2">The sequence shown here is derived from an EMBL/GenBank/DDBJ whole genome shotgun (WGS) entry which is preliminary data.</text>
</comment>
<protein>
    <submittedName>
        <fullName evidence="2">Uncharacterized protein</fullName>
    </submittedName>
</protein>
<gene>
    <name evidence="2" type="ORF">SKAU_G00104200</name>
</gene>
<feature type="region of interest" description="Disordered" evidence="1">
    <location>
        <begin position="15"/>
        <end position="48"/>
    </location>
</feature>
<dbReference type="AlphaFoldDB" id="A0A9Q1FZD1"/>
<evidence type="ECO:0000313" key="3">
    <source>
        <dbReference type="Proteomes" id="UP001152622"/>
    </source>
</evidence>
<organism evidence="2 3">
    <name type="scientific">Synaphobranchus kaupii</name>
    <name type="common">Kaup's arrowtooth eel</name>
    <dbReference type="NCBI Taxonomy" id="118154"/>
    <lineage>
        <taxon>Eukaryota</taxon>
        <taxon>Metazoa</taxon>
        <taxon>Chordata</taxon>
        <taxon>Craniata</taxon>
        <taxon>Vertebrata</taxon>
        <taxon>Euteleostomi</taxon>
        <taxon>Actinopterygii</taxon>
        <taxon>Neopterygii</taxon>
        <taxon>Teleostei</taxon>
        <taxon>Anguilliformes</taxon>
        <taxon>Synaphobranchidae</taxon>
        <taxon>Synaphobranchus</taxon>
    </lineage>
</organism>
<sequence length="114" mass="12680">MLPWHFKDIFLNEKPCSARGTPSHETSAGDVINERAERDAHSQTGKQQLALHTQTRALCCLDRISTCCCDRGREGEKERAGEGQTLRSGDRRAVSGKAWPRHSSIQLTSMKGTE</sequence>
<feature type="compositionally biased region" description="Basic and acidic residues" evidence="1">
    <location>
        <begin position="32"/>
        <end position="41"/>
    </location>
</feature>
<reference evidence="2" key="1">
    <citation type="journal article" date="2023" name="Science">
        <title>Genome structures resolve the early diversification of teleost fishes.</title>
        <authorList>
            <person name="Parey E."/>
            <person name="Louis A."/>
            <person name="Montfort J."/>
            <person name="Bouchez O."/>
            <person name="Roques C."/>
            <person name="Iampietro C."/>
            <person name="Lluch J."/>
            <person name="Castinel A."/>
            <person name="Donnadieu C."/>
            <person name="Desvignes T."/>
            <person name="Floi Bucao C."/>
            <person name="Jouanno E."/>
            <person name="Wen M."/>
            <person name="Mejri S."/>
            <person name="Dirks R."/>
            <person name="Jansen H."/>
            <person name="Henkel C."/>
            <person name="Chen W.J."/>
            <person name="Zahm M."/>
            <person name="Cabau C."/>
            <person name="Klopp C."/>
            <person name="Thompson A.W."/>
            <person name="Robinson-Rechavi M."/>
            <person name="Braasch I."/>
            <person name="Lecointre G."/>
            <person name="Bobe J."/>
            <person name="Postlethwait J.H."/>
            <person name="Berthelot C."/>
            <person name="Roest Crollius H."/>
            <person name="Guiguen Y."/>
        </authorList>
    </citation>
    <scope>NUCLEOTIDE SEQUENCE</scope>
    <source>
        <strain evidence="2">WJC10195</strain>
    </source>
</reference>
<feature type="region of interest" description="Disordered" evidence="1">
    <location>
        <begin position="73"/>
        <end position="114"/>
    </location>
</feature>
<evidence type="ECO:0000256" key="1">
    <source>
        <dbReference type="SAM" id="MobiDB-lite"/>
    </source>
</evidence>
<accession>A0A9Q1FZD1</accession>
<keyword evidence="3" id="KW-1185">Reference proteome</keyword>
<feature type="compositionally biased region" description="Polar residues" evidence="1">
    <location>
        <begin position="103"/>
        <end position="114"/>
    </location>
</feature>